<keyword evidence="3" id="KW-1003">Cell membrane</keyword>
<feature type="transmembrane region" description="Helical" evidence="9">
    <location>
        <begin position="59"/>
        <end position="76"/>
    </location>
</feature>
<dbReference type="PANTHER" id="PTHR35011">
    <property type="entry name" value="2,3-DIKETO-L-GULONATE TRAP TRANSPORTER SMALL PERMEASE PROTEIN YIAM"/>
    <property type="match status" value="1"/>
</dbReference>
<dbReference type="GO" id="GO:0015740">
    <property type="term" value="P:C4-dicarboxylate transport"/>
    <property type="evidence" value="ECO:0007669"/>
    <property type="project" value="TreeGrafter"/>
</dbReference>
<reference evidence="11 12" key="1">
    <citation type="submission" date="2020-07" db="EMBL/GenBank/DDBJ databases">
        <title>Taxonomic revisions and descriptions of new bacterial species based on genomic comparisons in the high-G+C-content subgroup of the family Alcaligenaceae.</title>
        <authorList>
            <person name="Szabo A."/>
            <person name="Felfoldi T."/>
        </authorList>
    </citation>
    <scope>NUCLEOTIDE SEQUENCE [LARGE SCALE GENOMIC DNA]</scope>
    <source>
        <strain evidence="11 12">DSM 25667</strain>
    </source>
</reference>
<evidence type="ECO:0000256" key="1">
    <source>
        <dbReference type="ARBA" id="ARBA00004429"/>
    </source>
</evidence>
<dbReference type="AlphaFoldDB" id="A0A853H0S3"/>
<proteinExistence type="inferred from homology"/>
<keyword evidence="2 9" id="KW-0813">Transport</keyword>
<dbReference type="Pfam" id="PF04290">
    <property type="entry name" value="DctQ"/>
    <property type="match status" value="1"/>
</dbReference>
<dbReference type="RefSeq" id="WP_130039203.1">
    <property type="nucleotide sequence ID" value="NZ_JACCEV010000002.1"/>
</dbReference>
<evidence type="ECO:0000256" key="9">
    <source>
        <dbReference type="RuleBase" id="RU369079"/>
    </source>
</evidence>
<protein>
    <recommendedName>
        <fullName evidence="9">TRAP transporter small permease protein</fullName>
    </recommendedName>
</protein>
<evidence type="ECO:0000256" key="2">
    <source>
        <dbReference type="ARBA" id="ARBA00022448"/>
    </source>
</evidence>
<comment type="function">
    <text evidence="9">Part of the tripartite ATP-independent periplasmic (TRAP) transport system.</text>
</comment>
<comment type="similarity">
    <text evidence="8 9">Belongs to the TRAP transporter small permease family.</text>
</comment>
<evidence type="ECO:0000313" key="11">
    <source>
        <dbReference type="EMBL" id="NYT85630.1"/>
    </source>
</evidence>
<feature type="transmembrane region" description="Helical" evidence="9">
    <location>
        <begin position="23"/>
        <end position="47"/>
    </location>
</feature>
<dbReference type="GO" id="GO:0022857">
    <property type="term" value="F:transmembrane transporter activity"/>
    <property type="evidence" value="ECO:0007669"/>
    <property type="project" value="UniProtKB-UniRule"/>
</dbReference>
<evidence type="ECO:0000256" key="8">
    <source>
        <dbReference type="ARBA" id="ARBA00038436"/>
    </source>
</evidence>
<dbReference type="InterPro" id="IPR007387">
    <property type="entry name" value="TRAP_DctQ"/>
</dbReference>
<name>A0A853H0S3_9BURK</name>
<evidence type="ECO:0000313" key="12">
    <source>
        <dbReference type="Proteomes" id="UP000554144"/>
    </source>
</evidence>
<keyword evidence="4 9" id="KW-0997">Cell inner membrane</keyword>
<evidence type="ECO:0000259" key="10">
    <source>
        <dbReference type="Pfam" id="PF04290"/>
    </source>
</evidence>
<accession>A0A853H0S3</accession>
<keyword evidence="12" id="KW-1185">Reference proteome</keyword>
<keyword evidence="5 9" id="KW-0812">Transmembrane</keyword>
<evidence type="ECO:0000256" key="6">
    <source>
        <dbReference type="ARBA" id="ARBA00022989"/>
    </source>
</evidence>
<evidence type="ECO:0000256" key="7">
    <source>
        <dbReference type="ARBA" id="ARBA00023136"/>
    </source>
</evidence>
<feature type="domain" description="Tripartite ATP-independent periplasmic transporters DctQ component" evidence="10">
    <location>
        <begin position="38"/>
        <end position="164"/>
    </location>
</feature>
<dbReference type="InterPro" id="IPR055348">
    <property type="entry name" value="DctQ"/>
</dbReference>
<comment type="caution">
    <text evidence="11">The sequence shown here is derived from an EMBL/GenBank/DDBJ whole genome shotgun (WGS) entry which is preliminary data.</text>
</comment>
<evidence type="ECO:0000256" key="3">
    <source>
        <dbReference type="ARBA" id="ARBA00022475"/>
    </source>
</evidence>
<keyword evidence="7 9" id="KW-0472">Membrane</keyword>
<feature type="transmembrane region" description="Helical" evidence="9">
    <location>
        <begin position="138"/>
        <end position="160"/>
    </location>
</feature>
<evidence type="ECO:0000256" key="4">
    <source>
        <dbReference type="ARBA" id="ARBA00022519"/>
    </source>
</evidence>
<feature type="transmembrane region" description="Helical" evidence="9">
    <location>
        <begin position="97"/>
        <end position="118"/>
    </location>
</feature>
<comment type="subcellular location">
    <subcellularLocation>
        <location evidence="1 9">Cell inner membrane</location>
        <topology evidence="1 9">Multi-pass membrane protein</topology>
    </subcellularLocation>
</comment>
<dbReference type="EMBL" id="JACCEV010000002">
    <property type="protein sequence ID" value="NYT85630.1"/>
    <property type="molecule type" value="Genomic_DNA"/>
</dbReference>
<dbReference type="GO" id="GO:0005886">
    <property type="term" value="C:plasma membrane"/>
    <property type="evidence" value="ECO:0007669"/>
    <property type="project" value="UniProtKB-SubCell"/>
</dbReference>
<comment type="subunit">
    <text evidence="9">The complex comprises the extracytoplasmic solute receptor protein and the two transmembrane proteins.</text>
</comment>
<gene>
    <name evidence="11" type="ORF">H0A62_08440</name>
</gene>
<keyword evidence="6 9" id="KW-1133">Transmembrane helix</keyword>
<evidence type="ECO:0000256" key="5">
    <source>
        <dbReference type="ARBA" id="ARBA00022692"/>
    </source>
</evidence>
<dbReference type="OrthoDB" id="5801785at2"/>
<organism evidence="11 12">
    <name type="scientific">Pollutimonas harenae</name>
    <dbReference type="NCBI Taxonomy" id="657015"/>
    <lineage>
        <taxon>Bacteria</taxon>
        <taxon>Pseudomonadati</taxon>
        <taxon>Pseudomonadota</taxon>
        <taxon>Betaproteobacteria</taxon>
        <taxon>Burkholderiales</taxon>
        <taxon>Alcaligenaceae</taxon>
        <taxon>Pollutimonas</taxon>
    </lineage>
</organism>
<sequence length="180" mass="19832">MDAVTPVRPSNPMHRFRHGYGKVLEWVVGTLMIILAIEVTIGVVFRWLGNSLVWYDETASLLLAWLTFYGSALASVRRAHIGCPEVVESLGPRGRRYFNIVAQLLVIAFFALLGWMGLEIMPILAGDTLVSLPWVPVNFVHSAIPISAALILIAEVMHLIDLIRTPDDENTASALSDGLI</sequence>
<dbReference type="Proteomes" id="UP000554144">
    <property type="component" value="Unassembled WGS sequence"/>
</dbReference>
<dbReference type="PANTHER" id="PTHR35011:SF2">
    <property type="entry name" value="2,3-DIKETO-L-GULONATE TRAP TRANSPORTER SMALL PERMEASE PROTEIN YIAM"/>
    <property type="match status" value="1"/>
</dbReference>